<comment type="caution">
    <text evidence="7">The sequence shown here is derived from an EMBL/GenBank/DDBJ whole genome shotgun (WGS) entry which is preliminary data.</text>
</comment>
<dbReference type="InterPro" id="IPR000914">
    <property type="entry name" value="SBP_5_dom"/>
</dbReference>
<evidence type="ECO:0000313" key="7">
    <source>
        <dbReference type="EMBL" id="MBM6818470.1"/>
    </source>
</evidence>
<evidence type="ECO:0000259" key="6">
    <source>
        <dbReference type="Pfam" id="PF00496"/>
    </source>
</evidence>
<dbReference type="EMBL" id="JACJLL010000014">
    <property type="protein sequence ID" value="MBM6818470.1"/>
    <property type="molecule type" value="Genomic_DNA"/>
</dbReference>
<dbReference type="Gene3D" id="3.10.105.10">
    <property type="entry name" value="Dipeptide-binding Protein, Domain 3"/>
    <property type="match status" value="1"/>
</dbReference>
<comment type="similarity">
    <text evidence="2">Belongs to the bacterial solute-binding protein 5 family.</text>
</comment>
<accession>A0ABS2FD61</accession>
<dbReference type="CDD" id="cd08504">
    <property type="entry name" value="PBP2_OppA"/>
    <property type="match status" value="1"/>
</dbReference>
<gene>
    <name evidence="7" type="ORF">H6A19_03800</name>
</gene>
<dbReference type="PANTHER" id="PTHR30290">
    <property type="entry name" value="PERIPLASMIC BINDING COMPONENT OF ABC TRANSPORTER"/>
    <property type="match status" value="1"/>
</dbReference>
<evidence type="ECO:0000256" key="2">
    <source>
        <dbReference type="ARBA" id="ARBA00005695"/>
    </source>
</evidence>
<keyword evidence="4 5" id="KW-0732">Signal</keyword>
<keyword evidence="8" id="KW-1185">Reference proteome</keyword>
<dbReference type="SUPFAM" id="SSF53850">
    <property type="entry name" value="Periplasmic binding protein-like II"/>
    <property type="match status" value="1"/>
</dbReference>
<evidence type="ECO:0000256" key="5">
    <source>
        <dbReference type="SAM" id="SignalP"/>
    </source>
</evidence>
<keyword evidence="3" id="KW-0813">Transport</keyword>
<feature type="signal peptide" evidence="5">
    <location>
        <begin position="1"/>
        <end position="19"/>
    </location>
</feature>
<sequence>MKRKILAVLLSATMLLTVAGCGNSNKTSNNSSNNSSNSEKLDDEQVLNTIYFEVATLDANDCTDNQSSSILAAVQEGLTRVENDGTGDKLVPAGAESWETSEDGLTWTFHLRKTNWSDGEPVVAQNYVDSFMRILNPDNGFAYAFLAYDIVGAEEYNTGSGSADAVGVKAIDDQTLQFNLKYAVPYFLSKISYATFHPIRLDVIERLGDKYASEIKDTVYNGPFIIESWDNGNSMVLVKNDTYWDADSVKLDRINLTQVKEFATQAQLFENQELDVTGAQTDYIEKWTQQAENGEFQMQTGDEPGSFYLYFNQTSESANGILKNAKIRKAIGLAIDRDVYTNDLVGRYQSSYGIIPTAINFNDKKYRDQVEEPLADEAKTYVNNPDKLKELFKEGLTELSLQTDDLSQYSLTYLCQGDSELQKQRAEWISQQIESNLGINIEVETQGDWGIYLNTMDKLEYDFTLSGWSADYDDPMTFLDIWVSNGGNNHTGYANAEYDELLKSAKGENDQAKLLEIYEKLENKLIEEDAVISPVYYTDTVRFYQNYVKDLQFTSFGAVYEFKHAYIEGKN</sequence>
<dbReference type="PIRSF" id="PIRSF002741">
    <property type="entry name" value="MppA"/>
    <property type="match status" value="1"/>
</dbReference>
<dbReference type="InterPro" id="IPR039424">
    <property type="entry name" value="SBP_5"/>
</dbReference>
<comment type="subcellular location">
    <subcellularLocation>
        <location evidence="1">Cell envelope</location>
    </subcellularLocation>
</comment>
<dbReference type="PROSITE" id="PS51257">
    <property type="entry name" value="PROKAR_LIPOPROTEIN"/>
    <property type="match status" value="1"/>
</dbReference>
<dbReference type="Proteomes" id="UP000767334">
    <property type="component" value="Unassembled WGS sequence"/>
</dbReference>
<organism evidence="7 8">
    <name type="scientific">Clostridium saudiense</name>
    <dbReference type="NCBI Taxonomy" id="1414720"/>
    <lineage>
        <taxon>Bacteria</taxon>
        <taxon>Bacillati</taxon>
        <taxon>Bacillota</taxon>
        <taxon>Clostridia</taxon>
        <taxon>Eubacteriales</taxon>
        <taxon>Clostridiaceae</taxon>
        <taxon>Clostridium</taxon>
    </lineage>
</organism>
<dbReference type="Gene3D" id="3.90.76.10">
    <property type="entry name" value="Dipeptide-binding Protein, Domain 1"/>
    <property type="match status" value="1"/>
</dbReference>
<dbReference type="RefSeq" id="WP_195516720.1">
    <property type="nucleotide sequence ID" value="NZ_JACJLL010000014.1"/>
</dbReference>
<dbReference type="InterPro" id="IPR030678">
    <property type="entry name" value="Peptide/Ni-bd"/>
</dbReference>
<evidence type="ECO:0000256" key="3">
    <source>
        <dbReference type="ARBA" id="ARBA00022448"/>
    </source>
</evidence>
<feature type="domain" description="Solute-binding protein family 5" evidence="6">
    <location>
        <begin position="89"/>
        <end position="489"/>
    </location>
</feature>
<feature type="chain" id="PRO_5045362900" evidence="5">
    <location>
        <begin position="20"/>
        <end position="571"/>
    </location>
</feature>
<reference evidence="7 8" key="1">
    <citation type="journal article" date="2021" name="Sci. Rep.">
        <title>The distribution of antibiotic resistance genes in chicken gut microbiota commensals.</title>
        <authorList>
            <person name="Juricova H."/>
            <person name="Matiasovicova J."/>
            <person name="Kubasova T."/>
            <person name="Cejkova D."/>
            <person name="Rychlik I."/>
        </authorList>
    </citation>
    <scope>NUCLEOTIDE SEQUENCE [LARGE SCALE GENOMIC DNA]</scope>
    <source>
        <strain evidence="7 8">An435</strain>
    </source>
</reference>
<evidence type="ECO:0000313" key="8">
    <source>
        <dbReference type="Proteomes" id="UP000767334"/>
    </source>
</evidence>
<evidence type="ECO:0000256" key="1">
    <source>
        <dbReference type="ARBA" id="ARBA00004196"/>
    </source>
</evidence>
<evidence type="ECO:0000256" key="4">
    <source>
        <dbReference type="ARBA" id="ARBA00022729"/>
    </source>
</evidence>
<proteinExistence type="inferred from homology"/>
<dbReference type="Gene3D" id="3.40.190.10">
    <property type="entry name" value="Periplasmic binding protein-like II"/>
    <property type="match status" value="1"/>
</dbReference>
<protein>
    <submittedName>
        <fullName evidence="7">Peptide ABC transporter substrate-binding protein</fullName>
    </submittedName>
</protein>
<name>A0ABS2FD61_9CLOT</name>
<dbReference type="Pfam" id="PF00496">
    <property type="entry name" value="SBP_bac_5"/>
    <property type="match status" value="1"/>
</dbReference>
<dbReference type="PANTHER" id="PTHR30290:SF10">
    <property type="entry name" value="PERIPLASMIC OLIGOPEPTIDE-BINDING PROTEIN-RELATED"/>
    <property type="match status" value="1"/>
</dbReference>